<organism evidence="2 3">
    <name type="scientific">Nonomuraea dietziae</name>
    <dbReference type="NCBI Taxonomy" id="65515"/>
    <lineage>
        <taxon>Bacteria</taxon>
        <taxon>Bacillati</taxon>
        <taxon>Actinomycetota</taxon>
        <taxon>Actinomycetes</taxon>
        <taxon>Streptosporangiales</taxon>
        <taxon>Streptosporangiaceae</taxon>
        <taxon>Nonomuraea</taxon>
    </lineage>
</organism>
<reference evidence="2 3" key="1">
    <citation type="submission" date="2020-08" db="EMBL/GenBank/DDBJ databases">
        <title>Sequencing the genomes of 1000 actinobacteria strains.</title>
        <authorList>
            <person name="Klenk H.-P."/>
        </authorList>
    </citation>
    <scope>NUCLEOTIDE SEQUENCE [LARGE SCALE GENOMIC DNA]</scope>
    <source>
        <strain evidence="2 3">DSM 44320</strain>
    </source>
</reference>
<dbReference type="InterPro" id="IPR001387">
    <property type="entry name" value="Cro/C1-type_HTH"/>
</dbReference>
<dbReference type="RefSeq" id="WP_183662566.1">
    <property type="nucleotide sequence ID" value="NZ_BAAAXX010000179.1"/>
</dbReference>
<dbReference type="EMBL" id="JACIBV010000003">
    <property type="protein sequence ID" value="MBB3733830.1"/>
    <property type="molecule type" value="Genomic_DNA"/>
</dbReference>
<dbReference type="Pfam" id="PF17765">
    <property type="entry name" value="MLTR_LBD"/>
    <property type="match status" value="1"/>
</dbReference>
<evidence type="ECO:0000313" key="3">
    <source>
        <dbReference type="Proteomes" id="UP000579945"/>
    </source>
</evidence>
<dbReference type="Pfam" id="PF13560">
    <property type="entry name" value="HTH_31"/>
    <property type="match status" value="1"/>
</dbReference>
<name>A0A7W5VK79_9ACTN</name>
<dbReference type="PROSITE" id="PS50943">
    <property type="entry name" value="HTH_CROC1"/>
    <property type="match status" value="1"/>
</dbReference>
<dbReference type="SMART" id="SM00530">
    <property type="entry name" value="HTH_XRE"/>
    <property type="match status" value="1"/>
</dbReference>
<keyword evidence="3" id="KW-1185">Reference proteome</keyword>
<gene>
    <name evidence="2" type="ORF">FHR33_009783</name>
</gene>
<dbReference type="InterPro" id="IPR041413">
    <property type="entry name" value="MLTR_LBD"/>
</dbReference>
<accession>A0A7W5VK79</accession>
<dbReference type="AlphaFoldDB" id="A0A7W5VK79"/>
<dbReference type="SUPFAM" id="SSF47413">
    <property type="entry name" value="lambda repressor-like DNA-binding domains"/>
    <property type="match status" value="1"/>
</dbReference>
<dbReference type="PANTHER" id="PTHR35010">
    <property type="entry name" value="BLL4672 PROTEIN-RELATED"/>
    <property type="match status" value="1"/>
</dbReference>
<sequence>MVTSPAFGSYLQHLRRATVAPGFTPGVEGPPRQRISRDQLANNAGISVSYLSKLEQGYPIHPTREVVDQLADALAVNDLVREHLHDLVDYTYAKPVPIETAPLSPSVITAEQRQHVEWLCPNLAGWVTEAWWVLYGNREYCRIYRHLEEVRNILIWFFAVPESRKIMVEWDVEARLTVAWLRSHMVRRAEDHAFVRLLDELSKFPEFVRMWEQQQILMGRHSPYMRIRDLDNSEEMTLLANVYRHPDPTSGIQLYVGARPPRRQADVVR</sequence>
<proteinExistence type="predicted"/>
<dbReference type="CDD" id="cd00093">
    <property type="entry name" value="HTH_XRE"/>
    <property type="match status" value="1"/>
</dbReference>
<dbReference type="Gene3D" id="1.10.260.40">
    <property type="entry name" value="lambda repressor-like DNA-binding domains"/>
    <property type="match status" value="1"/>
</dbReference>
<protein>
    <submittedName>
        <fullName evidence="2">Transcriptional regulator with XRE-family HTH domain</fullName>
    </submittedName>
</protein>
<evidence type="ECO:0000259" key="1">
    <source>
        <dbReference type="PROSITE" id="PS50943"/>
    </source>
</evidence>
<dbReference type="GeneID" id="95395754"/>
<dbReference type="Gene3D" id="3.30.450.180">
    <property type="match status" value="1"/>
</dbReference>
<comment type="caution">
    <text evidence="2">The sequence shown here is derived from an EMBL/GenBank/DDBJ whole genome shotgun (WGS) entry which is preliminary data.</text>
</comment>
<dbReference type="GO" id="GO:0003677">
    <property type="term" value="F:DNA binding"/>
    <property type="evidence" value="ECO:0007669"/>
    <property type="project" value="InterPro"/>
</dbReference>
<feature type="domain" description="HTH cro/C1-type" evidence="1">
    <location>
        <begin position="32"/>
        <end position="79"/>
    </location>
</feature>
<dbReference type="Proteomes" id="UP000579945">
    <property type="component" value="Unassembled WGS sequence"/>
</dbReference>
<dbReference type="InterPro" id="IPR010982">
    <property type="entry name" value="Lambda_DNA-bd_dom_sf"/>
</dbReference>
<evidence type="ECO:0000313" key="2">
    <source>
        <dbReference type="EMBL" id="MBB3733830.1"/>
    </source>
</evidence>